<dbReference type="PANTHER" id="PTHR33050">
    <property type="entry name" value="REVERSE TRANSCRIPTASE DOMAIN-CONTAINING PROTEIN"/>
    <property type="match status" value="1"/>
</dbReference>
<dbReference type="InterPro" id="IPR043128">
    <property type="entry name" value="Rev_trsase/Diguanyl_cyclase"/>
</dbReference>
<sequence>MTHNSECGQLPKEYAMRTPGAPIPPLPHQANFPLAGTQLKETYVIPKGSELEAHIYGQVKEGRYRYTHDQLLKALNYPMVEPLLPRCQLLSLPDWTKCLANDPDTQFAFKIHVNDGIDTSASSLFYPTVDDLSSLIIRNGRVAFMVKTDIKEAYRNIPTHPDDYGLLEVQWHETVSVDKFLPFSLHSAPKILSAVANAAQWLLTENGVRQILHYLVDFALIEWNQTTAIEYKCTLCSIFDSLGLPLEPSKLEGATTCLTFLRIEVDTINLQLHLPTDKLDRLLNVVEEVRGRKVISKWELQCLTGLLQHACKVVRPGRASLQRLYALANVGSAPQIITFV</sequence>
<evidence type="ECO:0008006" key="2">
    <source>
        <dbReference type="Google" id="ProtNLM"/>
    </source>
</evidence>
<evidence type="ECO:0000313" key="1">
    <source>
        <dbReference type="EnsemblMetazoa" id="Aqu2.1.34989_001"/>
    </source>
</evidence>
<accession>A0A1X7V581</accession>
<dbReference type="EnsemblMetazoa" id="Aqu2.1.34989_001">
    <property type="protein sequence ID" value="Aqu2.1.34989_001"/>
    <property type="gene ID" value="Aqu2.1.34989"/>
</dbReference>
<dbReference type="OrthoDB" id="10058284at2759"/>
<proteinExistence type="predicted"/>
<name>A0A1X7V581_AMPQE</name>
<dbReference type="AlphaFoldDB" id="A0A1X7V581"/>
<dbReference type="InParanoid" id="A0A1X7V581"/>
<dbReference type="SUPFAM" id="SSF56672">
    <property type="entry name" value="DNA/RNA polymerases"/>
    <property type="match status" value="1"/>
</dbReference>
<protein>
    <recommendedName>
        <fullName evidence="2">Reverse transcriptase domain-containing protein</fullName>
    </recommendedName>
</protein>
<dbReference type="InterPro" id="IPR052055">
    <property type="entry name" value="Hepadnavirus_pol/RT"/>
</dbReference>
<dbReference type="eggNOG" id="KOG0017">
    <property type="taxonomic scope" value="Eukaryota"/>
</dbReference>
<dbReference type="PANTHER" id="PTHR33050:SF8">
    <property type="entry name" value="REVERSE TRANSCRIPTASE DOMAIN-CONTAINING PROTEIN"/>
    <property type="match status" value="1"/>
</dbReference>
<dbReference type="Gene3D" id="3.30.70.270">
    <property type="match status" value="1"/>
</dbReference>
<dbReference type="InterPro" id="IPR043502">
    <property type="entry name" value="DNA/RNA_pol_sf"/>
</dbReference>
<organism evidence="1">
    <name type="scientific">Amphimedon queenslandica</name>
    <name type="common">Sponge</name>
    <dbReference type="NCBI Taxonomy" id="400682"/>
    <lineage>
        <taxon>Eukaryota</taxon>
        <taxon>Metazoa</taxon>
        <taxon>Porifera</taxon>
        <taxon>Demospongiae</taxon>
        <taxon>Heteroscleromorpha</taxon>
        <taxon>Haplosclerida</taxon>
        <taxon>Niphatidae</taxon>
        <taxon>Amphimedon</taxon>
    </lineage>
</organism>
<dbReference type="Gene3D" id="3.10.10.10">
    <property type="entry name" value="HIV Type 1 Reverse Transcriptase, subunit A, domain 1"/>
    <property type="match status" value="1"/>
</dbReference>
<reference evidence="1" key="1">
    <citation type="submission" date="2017-05" db="UniProtKB">
        <authorList>
            <consortium name="EnsemblMetazoa"/>
        </authorList>
    </citation>
    <scope>IDENTIFICATION</scope>
</reference>